<comment type="caution">
    <text evidence="10">The sequence shown here is derived from an EMBL/GenBank/DDBJ whole genome shotgun (WGS) entry which is preliminary data.</text>
</comment>
<dbReference type="GO" id="GO:0005634">
    <property type="term" value="C:nucleus"/>
    <property type="evidence" value="ECO:0007669"/>
    <property type="project" value="UniProtKB-SubCell"/>
</dbReference>
<dbReference type="SMART" id="SM00717">
    <property type="entry name" value="SANT"/>
    <property type="match status" value="2"/>
</dbReference>
<dbReference type="Gene3D" id="1.10.10.60">
    <property type="entry name" value="Homeodomain-like"/>
    <property type="match status" value="2"/>
</dbReference>
<dbReference type="Proteomes" id="UP001165190">
    <property type="component" value="Unassembled WGS sequence"/>
</dbReference>
<evidence type="ECO:0000259" key="9">
    <source>
        <dbReference type="PROSITE" id="PS51294"/>
    </source>
</evidence>
<evidence type="ECO:0000256" key="4">
    <source>
        <dbReference type="ARBA" id="ARBA00023125"/>
    </source>
</evidence>
<organism evidence="10 11">
    <name type="scientific">Hibiscus trionum</name>
    <name type="common">Flower of an hour</name>
    <dbReference type="NCBI Taxonomy" id="183268"/>
    <lineage>
        <taxon>Eukaryota</taxon>
        <taxon>Viridiplantae</taxon>
        <taxon>Streptophyta</taxon>
        <taxon>Embryophyta</taxon>
        <taxon>Tracheophyta</taxon>
        <taxon>Spermatophyta</taxon>
        <taxon>Magnoliopsida</taxon>
        <taxon>eudicotyledons</taxon>
        <taxon>Gunneridae</taxon>
        <taxon>Pentapetalae</taxon>
        <taxon>rosids</taxon>
        <taxon>malvids</taxon>
        <taxon>Malvales</taxon>
        <taxon>Malvaceae</taxon>
        <taxon>Malvoideae</taxon>
        <taxon>Hibiscus</taxon>
    </lineage>
</organism>
<reference evidence="10" key="1">
    <citation type="submission" date="2023-05" db="EMBL/GenBank/DDBJ databases">
        <title>Genome and transcriptome analyses reveal genes involved in the formation of fine ridges on petal epidermal cells in Hibiscus trionum.</title>
        <authorList>
            <person name="Koshimizu S."/>
            <person name="Masuda S."/>
            <person name="Ishii T."/>
            <person name="Shirasu K."/>
            <person name="Hoshino A."/>
            <person name="Arita M."/>
        </authorList>
    </citation>
    <scope>NUCLEOTIDE SEQUENCE</scope>
    <source>
        <strain evidence="10">Hamamatsu line</strain>
    </source>
</reference>
<dbReference type="AlphaFoldDB" id="A0A9W7IVJ5"/>
<evidence type="ECO:0000313" key="10">
    <source>
        <dbReference type="EMBL" id="GMJ03378.1"/>
    </source>
</evidence>
<feature type="region of interest" description="Disordered" evidence="7">
    <location>
        <begin position="302"/>
        <end position="321"/>
    </location>
</feature>
<dbReference type="GO" id="GO:0000978">
    <property type="term" value="F:RNA polymerase II cis-regulatory region sequence-specific DNA binding"/>
    <property type="evidence" value="ECO:0007669"/>
    <property type="project" value="TreeGrafter"/>
</dbReference>
<dbReference type="PANTHER" id="PTHR45614:SF273">
    <property type="entry name" value="MYB DOMAIN PROTEIN 100-RELATED"/>
    <property type="match status" value="1"/>
</dbReference>
<dbReference type="PROSITE" id="PS51294">
    <property type="entry name" value="HTH_MYB"/>
    <property type="match status" value="2"/>
</dbReference>
<sequence>MEFDEILREDFPFFSSLFQENNSNPTLKADINGSSFPLAPDADASSSSSKSLLHNFIHNSTPSAPSNGSLPNQKNPHHFQQFPTAGSTSTNPFVEPYTPTGFFNDLNAYIPSLSFTVPDHVQPFQTQPCWDFSSAQPLLPPPDTDHRRSYQQQHQTPPPTPPPVAKKVGGEVSSADEDKVDENKNNRRLLKSEKLNRAVMKTNAVKGQWAPQEDRLLVYFVSRYGSKRWTEIARFLPGREGKQCRERWHNHLRPDIKKDSWSEEEDMILIAAHREMGNKWAEIVKRLPGRTENTIKNHWNATKRRQDTRRKAKDGTAPKPSLLQNYIKSISSTSASTSTLPLPPLPPQHDNLKMVFEINKPETSTNPQLVQLENPGFDPTDWNMEAYNYQRNQSFVSILGEGSSNANAMENFEL</sequence>
<feature type="compositionally biased region" description="Polar residues" evidence="7">
    <location>
        <begin position="81"/>
        <end position="92"/>
    </location>
</feature>
<dbReference type="OrthoDB" id="2143914at2759"/>
<feature type="region of interest" description="Disordered" evidence="7">
    <location>
        <begin position="56"/>
        <end position="93"/>
    </location>
</feature>
<keyword evidence="4" id="KW-0238">DNA-binding</keyword>
<dbReference type="InterPro" id="IPR050560">
    <property type="entry name" value="MYB_TF"/>
</dbReference>
<evidence type="ECO:0000313" key="11">
    <source>
        <dbReference type="Proteomes" id="UP001165190"/>
    </source>
</evidence>
<evidence type="ECO:0000259" key="8">
    <source>
        <dbReference type="PROSITE" id="PS50090"/>
    </source>
</evidence>
<accession>A0A9W7IVJ5</accession>
<dbReference type="Pfam" id="PF13921">
    <property type="entry name" value="Myb_DNA-bind_6"/>
    <property type="match status" value="1"/>
</dbReference>
<keyword evidence="3" id="KW-0805">Transcription regulation</keyword>
<dbReference type="GO" id="GO:0000981">
    <property type="term" value="F:DNA-binding transcription factor activity, RNA polymerase II-specific"/>
    <property type="evidence" value="ECO:0007669"/>
    <property type="project" value="TreeGrafter"/>
</dbReference>
<name>A0A9W7IVJ5_HIBTR</name>
<keyword evidence="6" id="KW-0539">Nucleus</keyword>
<feature type="domain" description="HTH myb-type" evidence="9">
    <location>
        <begin position="253"/>
        <end position="307"/>
    </location>
</feature>
<feature type="compositionally biased region" description="Polar residues" evidence="7">
    <location>
        <begin position="57"/>
        <end position="74"/>
    </location>
</feature>
<keyword evidence="5" id="KW-0804">Transcription</keyword>
<evidence type="ECO:0000256" key="6">
    <source>
        <dbReference type="ARBA" id="ARBA00023242"/>
    </source>
</evidence>
<keyword evidence="11" id="KW-1185">Reference proteome</keyword>
<feature type="domain" description="Myb-like" evidence="8">
    <location>
        <begin position="201"/>
        <end position="252"/>
    </location>
</feature>
<proteinExistence type="predicted"/>
<evidence type="ECO:0000256" key="3">
    <source>
        <dbReference type="ARBA" id="ARBA00023015"/>
    </source>
</evidence>
<dbReference type="PANTHER" id="PTHR45614">
    <property type="entry name" value="MYB PROTEIN-RELATED"/>
    <property type="match status" value="1"/>
</dbReference>
<feature type="compositionally biased region" description="Basic residues" evidence="7">
    <location>
        <begin position="302"/>
        <end position="312"/>
    </location>
</feature>
<dbReference type="EMBL" id="BSYR01000037">
    <property type="protein sequence ID" value="GMJ03378.1"/>
    <property type="molecule type" value="Genomic_DNA"/>
</dbReference>
<feature type="region of interest" description="Disordered" evidence="7">
    <location>
        <begin position="132"/>
        <end position="189"/>
    </location>
</feature>
<dbReference type="InterPro" id="IPR009057">
    <property type="entry name" value="Homeodomain-like_sf"/>
</dbReference>
<feature type="domain" description="HTH myb-type" evidence="9">
    <location>
        <begin position="201"/>
        <end position="252"/>
    </location>
</feature>
<dbReference type="FunFam" id="1.10.10.60:FF:000010">
    <property type="entry name" value="Transcriptional activator Myb isoform A"/>
    <property type="match status" value="1"/>
</dbReference>
<keyword evidence="2" id="KW-0677">Repeat</keyword>
<evidence type="ECO:0000256" key="1">
    <source>
        <dbReference type="ARBA" id="ARBA00004123"/>
    </source>
</evidence>
<protein>
    <submittedName>
        <fullName evidence="10">PLANT GROWTH ACTIVATOR 37, myb domain protein 118</fullName>
    </submittedName>
</protein>
<feature type="domain" description="Myb-like" evidence="8">
    <location>
        <begin position="253"/>
        <end position="303"/>
    </location>
</feature>
<comment type="subcellular location">
    <subcellularLocation>
        <location evidence="1">Nucleus</location>
    </subcellularLocation>
</comment>
<evidence type="ECO:0000256" key="5">
    <source>
        <dbReference type="ARBA" id="ARBA00023163"/>
    </source>
</evidence>
<dbReference type="InterPro" id="IPR001005">
    <property type="entry name" value="SANT/Myb"/>
</dbReference>
<gene>
    <name evidence="10" type="ORF">HRI_004007000</name>
</gene>
<evidence type="ECO:0000256" key="2">
    <source>
        <dbReference type="ARBA" id="ARBA00022737"/>
    </source>
</evidence>
<dbReference type="PROSITE" id="PS50090">
    <property type="entry name" value="MYB_LIKE"/>
    <property type="match status" value="2"/>
</dbReference>
<dbReference type="CDD" id="cd00167">
    <property type="entry name" value="SANT"/>
    <property type="match status" value="2"/>
</dbReference>
<dbReference type="SUPFAM" id="SSF46689">
    <property type="entry name" value="Homeodomain-like"/>
    <property type="match status" value="1"/>
</dbReference>
<evidence type="ECO:0000256" key="7">
    <source>
        <dbReference type="SAM" id="MobiDB-lite"/>
    </source>
</evidence>
<dbReference type="InterPro" id="IPR017930">
    <property type="entry name" value="Myb_dom"/>
</dbReference>